<feature type="active site" description="Charge relay system" evidence="5">
    <location>
        <position position="257"/>
    </location>
</feature>
<reference evidence="10 11" key="1">
    <citation type="submission" date="2022-06" db="EMBL/GenBank/DDBJ databases">
        <title>Paraconexibacter antarcticus.</title>
        <authorList>
            <person name="Kim C.S."/>
        </authorList>
    </citation>
    <scope>NUCLEOTIDE SEQUENCE [LARGE SCALE GENOMIC DNA]</scope>
    <source>
        <strain evidence="10 11">02-257</strain>
    </source>
</reference>
<organism evidence="10 11">
    <name type="scientific">Paraconexibacter antarcticus</name>
    <dbReference type="NCBI Taxonomy" id="2949664"/>
    <lineage>
        <taxon>Bacteria</taxon>
        <taxon>Bacillati</taxon>
        <taxon>Actinomycetota</taxon>
        <taxon>Thermoleophilia</taxon>
        <taxon>Solirubrobacterales</taxon>
        <taxon>Paraconexibacteraceae</taxon>
        <taxon>Paraconexibacter</taxon>
    </lineage>
</organism>
<accession>A0ABY5E061</accession>
<feature type="active site" description="Charge relay system" evidence="5">
    <location>
        <position position="89"/>
    </location>
</feature>
<proteinExistence type="inferred from homology"/>
<feature type="region of interest" description="Disordered" evidence="7">
    <location>
        <begin position="429"/>
        <end position="464"/>
    </location>
</feature>
<keyword evidence="4 5" id="KW-0720">Serine protease</keyword>
<evidence type="ECO:0000256" key="7">
    <source>
        <dbReference type="SAM" id="MobiDB-lite"/>
    </source>
</evidence>
<gene>
    <name evidence="10" type="ORF">NBH00_08600</name>
</gene>
<feature type="active site" description="Charge relay system" evidence="5">
    <location>
        <position position="56"/>
    </location>
</feature>
<keyword evidence="3 5" id="KW-0378">Hydrolase</keyword>
<protein>
    <submittedName>
        <fullName evidence="10">S8 family serine peptidase</fullName>
    </submittedName>
</protein>
<feature type="chain" id="PRO_5045306893" evidence="8">
    <location>
        <begin position="20"/>
        <end position="464"/>
    </location>
</feature>
<dbReference type="InterPro" id="IPR050131">
    <property type="entry name" value="Peptidase_S8_subtilisin-like"/>
</dbReference>
<keyword evidence="8" id="KW-0732">Signal</keyword>
<dbReference type="PROSITE" id="PS00138">
    <property type="entry name" value="SUBTILASE_SER"/>
    <property type="match status" value="1"/>
</dbReference>
<dbReference type="PRINTS" id="PR00723">
    <property type="entry name" value="SUBTILISIN"/>
</dbReference>
<dbReference type="EMBL" id="CP098502">
    <property type="protein sequence ID" value="UTI66252.1"/>
    <property type="molecule type" value="Genomic_DNA"/>
</dbReference>
<dbReference type="InterPro" id="IPR015500">
    <property type="entry name" value="Peptidase_S8_subtilisin-rel"/>
</dbReference>
<dbReference type="InterPro" id="IPR000209">
    <property type="entry name" value="Peptidase_S8/S53_dom"/>
</dbReference>
<dbReference type="InterPro" id="IPR023827">
    <property type="entry name" value="Peptidase_S8_Asp-AS"/>
</dbReference>
<comment type="similarity">
    <text evidence="1 5 6">Belongs to the peptidase S8 family.</text>
</comment>
<dbReference type="SUPFAM" id="SSF52743">
    <property type="entry name" value="Subtilisin-like"/>
    <property type="match status" value="1"/>
</dbReference>
<evidence type="ECO:0000256" key="8">
    <source>
        <dbReference type="SAM" id="SignalP"/>
    </source>
</evidence>
<dbReference type="RefSeq" id="WP_254572925.1">
    <property type="nucleotide sequence ID" value="NZ_CP098502.1"/>
</dbReference>
<evidence type="ECO:0000256" key="6">
    <source>
        <dbReference type="RuleBase" id="RU003355"/>
    </source>
</evidence>
<evidence type="ECO:0000313" key="10">
    <source>
        <dbReference type="EMBL" id="UTI66252.1"/>
    </source>
</evidence>
<dbReference type="PROSITE" id="PS00136">
    <property type="entry name" value="SUBTILASE_ASP"/>
    <property type="match status" value="1"/>
</dbReference>
<dbReference type="Pfam" id="PF00082">
    <property type="entry name" value="Peptidase_S8"/>
    <property type="match status" value="1"/>
</dbReference>
<dbReference type="PROSITE" id="PS51892">
    <property type="entry name" value="SUBTILASE"/>
    <property type="match status" value="1"/>
</dbReference>
<dbReference type="PANTHER" id="PTHR43806:SF11">
    <property type="entry name" value="CEREVISIN-RELATED"/>
    <property type="match status" value="1"/>
</dbReference>
<feature type="signal peptide" evidence="8">
    <location>
        <begin position="1"/>
        <end position="19"/>
    </location>
</feature>
<dbReference type="PANTHER" id="PTHR43806">
    <property type="entry name" value="PEPTIDASE S8"/>
    <property type="match status" value="1"/>
</dbReference>
<evidence type="ECO:0000256" key="2">
    <source>
        <dbReference type="ARBA" id="ARBA00022670"/>
    </source>
</evidence>
<dbReference type="InterPro" id="IPR036852">
    <property type="entry name" value="Peptidase_S8/S53_dom_sf"/>
</dbReference>
<dbReference type="Proteomes" id="UP001056035">
    <property type="component" value="Chromosome"/>
</dbReference>
<dbReference type="InterPro" id="IPR022398">
    <property type="entry name" value="Peptidase_S8_His-AS"/>
</dbReference>
<feature type="domain" description="Peptidase S8/S53" evidence="9">
    <location>
        <begin position="47"/>
        <end position="303"/>
    </location>
</feature>
<dbReference type="InterPro" id="IPR023828">
    <property type="entry name" value="Peptidase_S8_Ser-AS"/>
</dbReference>
<evidence type="ECO:0000256" key="3">
    <source>
        <dbReference type="ARBA" id="ARBA00022801"/>
    </source>
</evidence>
<keyword evidence="11" id="KW-1185">Reference proteome</keyword>
<evidence type="ECO:0000259" key="9">
    <source>
        <dbReference type="Pfam" id="PF00082"/>
    </source>
</evidence>
<dbReference type="Gene3D" id="3.40.50.200">
    <property type="entry name" value="Peptidase S8/S53 domain"/>
    <property type="match status" value="1"/>
</dbReference>
<evidence type="ECO:0000256" key="4">
    <source>
        <dbReference type="ARBA" id="ARBA00022825"/>
    </source>
</evidence>
<evidence type="ECO:0000256" key="5">
    <source>
        <dbReference type="PROSITE-ProRule" id="PRU01240"/>
    </source>
</evidence>
<evidence type="ECO:0000313" key="11">
    <source>
        <dbReference type="Proteomes" id="UP001056035"/>
    </source>
</evidence>
<name>A0ABY5E061_9ACTN</name>
<dbReference type="PROSITE" id="PS00137">
    <property type="entry name" value="SUBTILASE_HIS"/>
    <property type="match status" value="1"/>
</dbReference>
<evidence type="ECO:0000256" key="1">
    <source>
        <dbReference type="ARBA" id="ARBA00011073"/>
    </source>
</evidence>
<sequence>MAATGALLTALVAATPAVARRTDDPLRATQWYLDATGADLAQRAGTGTGVTVAVLDTGVDAAHPDLAGAVVKGPDLIGGDDDPSDATGHGTAVAGIIAARAHNGIGIQGAAPGARVLAIRVIDAKGGGTTDTVARGIDAAVAGGAQVINLSLGVAPDAVAALLPDSTIVEAMDRAANAGVVIVAAAGNNAQPLCAQPLVQVRILCVGAVDRRRRLASYSNFGLRVDLVAPGGEIGGPDEAIVSTRMGGGYAAVAGTSDAAPQVSATAAILMGLGFTSAQAIDRIEATARDLGTPGVDFTYGHGMLDMAAAVRDLGFPPAMQHRQLHVPADGGSCRASRSVAEASLVARGIRIRCRLASTARRRVRIFTSRGLTLGSISSVVRRGVRTTLLVHVTARRLCTTRWRRTRILLWRVSGSHEKSVNGRIKVRAGAHRCNAEPTRSGSASGSSDDSRRSSSTLGASRSR</sequence>
<keyword evidence="2 5" id="KW-0645">Protease</keyword>